<feature type="domain" description="MULE transposase" evidence="2">
    <location>
        <begin position="45"/>
        <end position="127"/>
    </location>
</feature>
<evidence type="ECO:0000256" key="1">
    <source>
        <dbReference type="SAM" id="Phobius"/>
    </source>
</evidence>
<name>A0A9R1X1E3_LACSA</name>
<reference evidence="3 4" key="1">
    <citation type="journal article" date="2017" name="Nat. Commun.">
        <title>Genome assembly with in vitro proximity ligation data and whole-genome triplication in lettuce.</title>
        <authorList>
            <person name="Reyes-Chin-Wo S."/>
            <person name="Wang Z."/>
            <person name="Yang X."/>
            <person name="Kozik A."/>
            <person name="Arikit S."/>
            <person name="Song C."/>
            <person name="Xia L."/>
            <person name="Froenicke L."/>
            <person name="Lavelle D.O."/>
            <person name="Truco M.J."/>
            <person name="Xia R."/>
            <person name="Zhu S."/>
            <person name="Xu C."/>
            <person name="Xu H."/>
            <person name="Xu X."/>
            <person name="Cox K."/>
            <person name="Korf I."/>
            <person name="Meyers B.C."/>
            <person name="Michelmore R.W."/>
        </authorList>
    </citation>
    <scope>NUCLEOTIDE SEQUENCE [LARGE SCALE GENOMIC DNA]</scope>
    <source>
        <strain evidence="4">cv. Salinas</strain>
        <tissue evidence="3">Seedlings</tissue>
    </source>
</reference>
<evidence type="ECO:0000313" key="3">
    <source>
        <dbReference type="EMBL" id="KAJ0195546.1"/>
    </source>
</evidence>
<comment type="caution">
    <text evidence="3">The sequence shown here is derived from an EMBL/GenBank/DDBJ whole genome shotgun (WGS) entry which is preliminary data.</text>
</comment>
<protein>
    <recommendedName>
        <fullName evidence="2">MULE transposase domain-containing protein</fullName>
    </recommendedName>
</protein>
<keyword evidence="4" id="KW-1185">Reference proteome</keyword>
<organism evidence="3 4">
    <name type="scientific">Lactuca sativa</name>
    <name type="common">Garden lettuce</name>
    <dbReference type="NCBI Taxonomy" id="4236"/>
    <lineage>
        <taxon>Eukaryota</taxon>
        <taxon>Viridiplantae</taxon>
        <taxon>Streptophyta</taxon>
        <taxon>Embryophyta</taxon>
        <taxon>Tracheophyta</taxon>
        <taxon>Spermatophyta</taxon>
        <taxon>Magnoliopsida</taxon>
        <taxon>eudicotyledons</taxon>
        <taxon>Gunneridae</taxon>
        <taxon>Pentapetalae</taxon>
        <taxon>asterids</taxon>
        <taxon>campanulids</taxon>
        <taxon>Asterales</taxon>
        <taxon>Asteraceae</taxon>
        <taxon>Cichorioideae</taxon>
        <taxon>Cichorieae</taxon>
        <taxon>Lactucinae</taxon>
        <taxon>Lactuca</taxon>
    </lineage>
</organism>
<sequence length="302" mass="35147">MIIAPKISQHEKLEPRYKMLYEFCILKGTILSIVLTNVITTIPHVVLMDATYKTNKYNLPFLEIVGVTSTSKTFSIAFWPLTCLKLTINNSFCPRVNVTDRDLALMEVCEDVFPQSNHLLCRCHIFKDIKNICWPCIKSQKTGDSLHLKWKKLVESPTPSAYMQAYADLQALLSKKSKYIWLSLQCLVGKPKFKDSIFKSLRHHVSKHTLDNILEELHHSKGFVQTPENCGCQLKTYFEIPCAHEHRALDFKPCGYVDYSNLNVDHHMERFYEKFNNQPNHVKYNYIRKMEETPDPSKIMIN</sequence>
<dbReference type="PANTHER" id="PTHR31569">
    <property type="entry name" value="SWIM-TYPE DOMAIN-CONTAINING PROTEIN"/>
    <property type="match status" value="1"/>
</dbReference>
<feature type="transmembrane region" description="Helical" evidence="1">
    <location>
        <begin position="20"/>
        <end position="39"/>
    </location>
</feature>
<dbReference type="Pfam" id="PF10551">
    <property type="entry name" value="MULE"/>
    <property type="match status" value="1"/>
</dbReference>
<dbReference type="PANTHER" id="PTHR31569:SF4">
    <property type="entry name" value="SWIM-TYPE DOMAIN-CONTAINING PROTEIN"/>
    <property type="match status" value="1"/>
</dbReference>
<dbReference type="Proteomes" id="UP000235145">
    <property type="component" value="Unassembled WGS sequence"/>
</dbReference>
<keyword evidence="1" id="KW-0812">Transmembrane</keyword>
<dbReference type="InterPro" id="IPR018289">
    <property type="entry name" value="MULE_transposase_dom"/>
</dbReference>
<gene>
    <name evidence="3" type="ORF">LSAT_V11C700366580</name>
</gene>
<proteinExistence type="predicted"/>
<dbReference type="AlphaFoldDB" id="A0A9R1X1E3"/>
<keyword evidence="1" id="KW-0472">Membrane</keyword>
<dbReference type="InterPro" id="IPR052579">
    <property type="entry name" value="Zinc_finger_SWIM"/>
</dbReference>
<evidence type="ECO:0000313" key="4">
    <source>
        <dbReference type="Proteomes" id="UP000235145"/>
    </source>
</evidence>
<dbReference type="EMBL" id="NBSK02000007">
    <property type="protein sequence ID" value="KAJ0195546.1"/>
    <property type="molecule type" value="Genomic_DNA"/>
</dbReference>
<evidence type="ECO:0000259" key="2">
    <source>
        <dbReference type="Pfam" id="PF10551"/>
    </source>
</evidence>
<accession>A0A9R1X1E3</accession>
<keyword evidence="1" id="KW-1133">Transmembrane helix</keyword>